<dbReference type="EMBL" id="LCFD01000005">
    <property type="protein sequence ID" value="KKS87024.1"/>
    <property type="molecule type" value="Genomic_DNA"/>
</dbReference>
<organism evidence="1 2">
    <name type="scientific">Candidatus Gottesmanbacteria bacterium GW2011_GWB1_43_11</name>
    <dbReference type="NCBI Taxonomy" id="1618446"/>
    <lineage>
        <taxon>Bacteria</taxon>
        <taxon>Candidatus Gottesmaniibacteriota</taxon>
    </lineage>
</organism>
<dbReference type="Proteomes" id="UP000034050">
    <property type="component" value="Unassembled WGS sequence"/>
</dbReference>
<accession>A0A0G1CN96</accession>
<sequence length="224" mass="26263">MRDVVSNFIKSKPILIQVAKDGVWENTWNIDLSKSVPEEVEIEQYLKRSVYKDVAVEVVFQEAPDVFYILGMTFNSHLKTRTANDFLQVFINEVINYSDFKDFVDHLDQRIVGQEFLLTGIPDLIRIGIVNHWFSVGPCLVWQKNWPKEMSRHKLEQRLETKPEVIETDLNYQGMSFIFNIEGKQPGLCHWIKSPCSKRDNGVWKLDRQLILDYLHSWQGFLTA</sequence>
<dbReference type="STRING" id="1618446.UV61_C0005G0045"/>
<evidence type="ECO:0000313" key="2">
    <source>
        <dbReference type="Proteomes" id="UP000034050"/>
    </source>
</evidence>
<name>A0A0G1CN96_9BACT</name>
<proteinExistence type="predicted"/>
<comment type="caution">
    <text evidence="1">The sequence shown here is derived from an EMBL/GenBank/DDBJ whole genome shotgun (WGS) entry which is preliminary data.</text>
</comment>
<evidence type="ECO:0000313" key="1">
    <source>
        <dbReference type="EMBL" id="KKS87024.1"/>
    </source>
</evidence>
<dbReference type="AlphaFoldDB" id="A0A0G1CN96"/>
<reference evidence="1 2" key="1">
    <citation type="journal article" date="2015" name="Nature">
        <title>rRNA introns, odd ribosomes, and small enigmatic genomes across a large radiation of phyla.</title>
        <authorList>
            <person name="Brown C.T."/>
            <person name="Hug L.A."/>
            <person name="Thomas B.C."/>
            <person name="Sharon I."/>
            <person name="Castelle C.J."/>
            <person name="Singh A."/>
            <person name="Wilkins M.J."/>
            <person name="Williams K.H."/>
            <person name="Banfield J.F."/>
        </authorList>
    </citation>
    <scope>NUCLEOTIDE SEQUENCE [LARGE SCALE GENOMIC DNA]</scope>
</reference>
<gene>
    <name evidence="1" type="ORF">UV61_C0005G0045</name>
</gene>
<protein>
    <submittedName>
        <fullName evidence="1">Uncharacterized protein</fullName>
    </submittedName>
</protein>